<keyword evidence="1" id="KW-0472">Membrane</keyword>
<dbReference type="STRING" id="13035.Dacsa_3427"/>
<dbReference type="KEGG" id="dsl:Dacsa_3427"/>
<dbReference type="EMBL" id="CP003944">
    <property type="protein sequence ID" value="AFZ51921.1"/>
    <property type="molecule type" value="Genomic_DNA"/>
</dbReference>
<dbReference type="PATRIC" id="fig|13035.3.peg.3880"/>
<proteinExistence type="predicted"/>
<name>K9YY95_DACS8</name>
<sequence>MSGHKGWKIDLDSEYPCPCRREGCLKPIMLTEAFGCDRCQQIFVTKNHDQELEQLSGAYPYKRAWFWNGQRWIAIHSRWGEIYLPLTLGIIVVLLVVWLPLTLQSSFEVTILFWALLALLLALLPAFMVWLAYWRR</sequence>
<reference evidence="2" key="1">
    <citation type="submission" date="2012-04" db="EMBL/GenBank/DDBJ databases">
        <title>Finished genome of Dactylococcopsis salina PCC 8305.</title>
        <authorList>
            <consortium name="US DOE Joint Genome Institute"/>
            <person name="Gugger M."/>
            <person name="Coursin T."/>
            <person name="Rippka R."/>
            <person name="Tandeau De Marsac N."/>
            <person name="Huntemann M."/>
            <person name="Wei C.-L."/>
            <person name="Han J."/>
            <person name="Detter J.C."/>
            <person name="Han C."/>
            <person name="Tapia R."/>
            <person name="Daligault H."/>
            <person name="Chen A."/>
            <person name="Krypides N."/>
            <person name="Mavromatis K."/>
            <person name="Markowitz V."/>
            <person name="Szeto E."/>
            <person name="Ivanova N."/>
            <person name="Ovchinnikova G."/>
            <person name="Pagani I."/>
            <person name="Pati A."/>
            <person name="Goodwin L."/>
            <person name="Peters L."/>
            <person name="Pitluck S."/>
            <person name="Woyke T."/>
            <person name="Kerfeld C."/>
        </authorList>
    </citation>
    <scope>NUCLEOTIDE SEQUENCE [LARGE SCALE GENOMIC DNA]</scope>
    <source>
        <strain evidence="2">PCC 8305</strain>
    </source>
</reference>
<feature type="transmembrane region" description="Helical" evidence="1">
    <location>
        <begin position="82"/>
        <end position="99"/>
    </location>
</feature>
<dbReference type="Proteomes" id="UP000010482">
    <property type="component" value="Chromosome"/>
</dbReference>
<dbReference type="eggNOG" id="ENOG502ZF0D">
    <property type="taxonomic scope" value="Bacteria"/>
</dbReference>
<dbReference type="HOGENOM" id="CLU_151879_0_0_3"/>
<gene>
    <name evidence="2" type="ORF">Dacsa_3427</name>
</gene>
<dbReference type="OrthoDB" id="512887at2"/>
<organism evidence="2 3">
    <name type="scientific">Dactylococcopsis salina (strain PCC 8305)</name>
    <name type="common">Myxobactron salinum</name>
    <dbReference type="NCBI Taxonomy" id="13035"/>
    <lineage>
        <taxon>Bacteria</taxon>
        <taxon>Bacillati</taxon>
        <taxon>Cyanobacteriota</taxon>
        <taxon>Cyanophyceae</taxon>
        <taxon>Nodosilineales</taxon>
        <taxon>Cymatolegaceae</taxon>
        <taxon>Dactylococcopsis</taxon>
    </lineage>
</organism>
<dbReference type="RefSeq" id="WP_015230895.1">
    <property type="nucleotide sequence ID" value="NC_019780.1"/>
</dbReference>
<protein>
    <submittedName>
        <fullName evidence="2">Uncharacterized protein</fullName>
    </submittedName>
</protein>
<keyword evidence="1" id="KW-1133">Transmembrane helix</keyword>
<keyword evidence="3" id="KW-1185">Reference proteome</keyword>
<evidence type="ECO:0000313" key="2">
    <source>
        <dbReference type="EMBL" id="AFZ51921.1"/>
    </source>
</evidence>
<accession>K9YY95</accession>
<evidence type="ECO:0000313" key="3">
    <source>
        <dbReference type="Proteomes" id="UP000010482"/>
    </source>
</evidence>
<evidence type="ECO:0000256" key="1">
    <source>
        <dbReference type="SAM" id="Phobius"/>
    </source>
</evidence>
<keyword evidence="1" id="KW-0812">Transmembrane</keyword>
<feature type="transmembrane region" description="Helical" evidence="1">
    <location>
        <begin position="111"/>
        <end position="133"/>
    </location>
</feature>
<dbReference type="AlphaFoldDB" id="K9YY95"/>